<evidence type="ECO:0000256" key="4">
    <source>
        <dbReference type="ARBA" id="ARBA00023136"/>
    </source>
</evidence>
<evidence type="ECO:0000256" key="2">
    <source>
        <dbReference type="ARBA" id="ARBA00022692"/>
    </source>
</evidence>
<dbReference type="GO" id="GO:0140359">
    <property type="term" value="F:ABC-type transporter activity"/>
    <property type="evidence" value="ECO:0007669"/>
    <property type="project" value="InterPro"/>
</dbReference>
<dbReference type="GO" id="GO:0005886">
    <property type="term" value="C:plasma membrane"/>
    <property type="evidence" value="ECO:0007669"/>
    <property type="project" value="UniProtKB-SubCell"/>
</dbReference>
<proteinExistence type="predicted"/>
<name>A0A6N2XX21_9FIRM</name>
<protein>
    <submittedName>
        <fullName evidence="7">ABC transporter transmembrane domain-containing protein</fullName>
    </submittedName>
    <submittedName>
        <fullName evidence="8">ABC transporter transmembrane region</fullName>
    </submittedName>
</protein>
<dbReference type="Pfam" id="PF00664">
    <property type="entry name" value="ABC_membrane"/>
    <property type="match status" value="1"/>
</dbReference>
<dbReference type="GO" id="GO:0005524">
    <property type="term" value="F:ATP binding"/>
    <property type="evidence" value="ECO:0007669"/>
    <property type="project" value="InterPro"/>
</dbReference>
<sequence length="72" mass="8175">MLAFSLAVSLMINRDLSLIFLIAVPVLEAGLYFIVSRSHPYFEKVFHIYDELNSVVQENLAGIRVVKSFICL</sequence>
<evidence type="ECO:0000259" key="6">
    <source>
        <dbReference type="PROSITE" id="PS50929"/>
    </source>
</evidence>
<evidence type="ECO:0000256" key="5">
    <source>
        <dbReference type="SAM" id="Phobius"/>
    </source>
</evidence>
<evidence type="ECO:0000313" key="7">
    <source>
        <dbReference type="EMBL" id="MDB7084500.1"/>
    </source>
</evidence>
<comment type="subcellular location">
    <subcellularLocation>
        <location evidence="1">Cell membrane</location>
        <topology evidence="1">Multi-pass membrane protein</topology>
    </subcellularLocation>
</comment>
<feature type="domain" description="ABC transmembrane type-1" evidence="6">
    <location>
        <begin position="1"/>
        <end position="69"/>
    </location>
</feature>
<dbReference type="EMBL" id="JAQLKE010000019">
    <property type="protein sequence ID" value="MDB7084500.1"/>
    <property type="molecule type" value="Genomic_DNA"/>
</dbReference>
<dbReference type="InterPro" id="IPR011527">
    <property type="entry name" value="ABC1_TM_dom"/>
</dbReference>
<dbReference type="Gene3D" id="1.20.1560.10">
    <property type="entry name" value="ABC transporter type 1, transmembrane domain"/>
    <property type="match status" value="1"/>
</dbReference>
<reference evidence="8" key="1">
    <citation type="submission" date="2019-11" db="EMBL/GenBank/DDBJ databases">
        <authorList>
            <person name="Feng L."/>
        </authorList>
    </citation>
    <scope>NUCLEOTIDE SEQUENCE</scope>
    <source>
        <strain evidence="8">CramosumLFYP8</strain>
    </source>
</reference>
<dbReference type="EMBL" id="CACRTL010000003">
    <property type="protein sequence ID" value="VYT58080.1"/>
    <property type="molecule type" value="Genomic_DNA"/>
</dbReference>
<dbReference type="InterPro" id="IPR036640">
    <property type="entry name" value="ABC1_TM_sf"/>
</dbReference>
<dbReference type="AlphaFoldDB" id="A0A6N2XX21"/>
<keyword evidence="4 5" id="KW-0472">Membrane</keyword>
<accession>A0A6N2XX21</accession>
<reference evidence="7" key="2">
    <citation type="submission" date="2023-01" db="EMBL/GenBank/DDBJ databases">
        <title>Human gut microbiome strain richness.</title>
        <authorList>
            <person name="Chen-Liaw A."/>
        </authorList>
    </citation>
    <scope>NUCLEOTIDE SEQUENCE</scope>
    <source>
        <strain evidence="7">1001217st2_G6_1001217B_191108</strain>
    </source>
</reference>
<keyword evidence="2 5" id="KW-0812">Transmembrane</keyword>
<feature type="transmembrane region" description="Helical" evidence="5">
    <location>
        <begin position="16"/>
        <end position="35"/>
    </location>
</feature>
<organism evidence="8">
    <name type="scientific">Thomasclavelia ramosa</name>
    <dbReference type="NCBI Taxonomy" id="1547"/>
    <lineage>
        <taxon>Bacteria</taxon>
        <taxon>Bacillati</taxon>
        <taxon>Bacillota</taxon>
        <taxon>Erysipelotrichia</taxon>
        <taxon>Erysipelotrichales</taxon>
        <taxon>Coprobacillaceae</taxon>
        <taxon>Thomasclavelia</taxon>
    </lineage>
</organism>
<dbReference type="PROSITE" id="PS50929">
    <property type="entry name" value="ABC_TM1F"/>
    <property type="match status" value="1"/>
</dbReference>
<gene>
    <name evidence="8" type="ORF">CRLFYP8_00639</name>
    <name evidence="7" type="ORF">PM738_11870</name>
</gene>
<evidence type="ECO:0000256" key="1">
    <source>
        <dbReference type="ARBA" id="ARBA00004651"/>
    </source>
</evidence>
<keyword evidence="3 5" id="KW-1133">Transmembrane helix</keyword>
<evidence type="ECO:0000313" key="8">
    <source>
        <dbReference type="EMBL" id="VYT58080.1"/>
    </source>
</evidence>
<dbReference type="Proteomes" id="UP001211987">
    <property type="component" value="Unassembled WGS sequence"/>
</dbReference>
<evidence type="ECO:0000256" key="3">
    <source>
        <dbReference type="ARBA" id="ARBA00022989"/>
    </source>
</evidence>
<dbReference type="SUPFAM" id="SSF90123">
    <property type="entry name" value="ABC transporter transmembrane region"/>
    <property type="match status" value="1"/>
</dbReference>